<organism evidence="2 3">
    <name type="scientific">Maribrevibacterium harenarium</name>
    <dbReference type="NCBI Taxonomy" id="2589817"/>
    <lineage>
        <taxon>Bacteria</taxon>
        <taxon>Pseudomonadati</taxon>
        <taxon>Pseudomonadota</taxon>
        <taxon>Gammaproteobacteria</taxon>
        <taxon>Oceanospirillales</taxon>
        <taxon>Oceanospirillaceae</taxon>
        <taxon>Maribrevibacterium</taxon>
    </lineage>
</organism>
<dbReference type="InterPro" id="IPR050188">
    <property type="entry name" value="RluA_PseudoU_synthase"/>
</dbReference>
<dbReference type="GO" id="GO:0140098">
    <property type="term" value="F:catalytic activity, acting on RNA"/>
    <property type="evidence" value="ECO:0007669"/>
    <property type="project" value="UniProtKB-ARBA"/>
</dbReference>
<dbReference type="GO" id="GO:0009982">
    <property type="term" value="F:pseudouridine synthase activity"/>
    <property type="evidence" value="ECO:0007669"/>
    <property type="project" value="InterPro"/>
</dbReference>
<dbReference type="InterPro" id="IPR006145">
    <property type="entry name" value="PsdUridine_synth_RsuA/RluA"/>
</dbReference>
<dbReference type="PANTHER" id="PTHR21600">
    <property type="entry name" value="MITOCHONDRIAL RNA PSEUDOURIDINE SYNTHASE"/>
    <property type="match status" value="1"/>
</dbReference>
<dbReference type="InterPro" id="IPR006224">
    <property type="entry name" value="PsdUridine_synth_RluA-like_CS"/>
</dbReference>
<dbReference type="EMBL" id="VFRR01000040">
    <property type="protein sequence ID" value="TPE47600.1"/>
    <property type="molecule type" value="Genomic_DNA"/>
</dbReference>
<dbReference type="GO" id="GO:0003723">
    <property type="term" value="F:RNA binding"/>
    <property type="evidence" value="ECO:0007669"/>
    <property type="project" value="InterPro"/>
</dbReference>
<dbReference type="OrthoDB" id="9807829at2"/>
<reference evidence="2 3" key="1">
    <citation type="submission" date="2019-06" db="EMBL/GenBank/DDBJ databases">
        <title>A novel bacterium of genus Marinomonas, isolated from coastal sand.</title>
        <authorList>
            <person name="Huang H."/>
            <person name="Mo K."/>
            <person name="Hu Y."/>
        </authorList>
    </citation>
    <scope>NUCLEOTIDE SEQUENCE [LARGE SCALE GENOMIC DNA]</scope>
    <source>
        <strain evidence="2 3">HB171799</strain>
    </source>
</reference>
<proteinExistence type="predicted"/>
<keyword evidence="3" id="KW-1185">Reference proteome</keyword>
<dbReference type="PROSITE" id="PS01129">
    <property type="entry name" value="PSI_RLU"/>
    <property type="match status" value="1"/>
</dbReference>
<evidence type="ECO:0000313" key="3">
    <source>
        <dbReference type="Proteomes" id="UP000315901"/>
    </source>
</evidence>
<feature type="domain" description="Pseudouridine synthase RsuA/RluA-like" evidence="1">
    <location>
        <begin position="15"/>
        <end position="160"/>
    </location>
</feature>
<evidence type="ECO:0000313" key="2">
    <source>
        <dbReference type="EMBL" id="TPE47600.1"/>
    </source>
</evidence>
<dbReference type="RefSeq" id="WP_140590649.1">
    <property type="nucleotide sequence ID" value="NZ_VFRR01000040.1"/>
</dbReference>
<dbReference type="CDD" id="cd02869">
    <property type="entry name" value="PseudoU_synth_RluA_like"/>
    <property type="match status" value="1"/>
</dbReference>
<dbReference type="GO" id="GO:0000455">
    <property type="term" value="P:enzyme-directed rRNA pseudouridine synthesis"/>
    <property type="evidence" value="ECO:0007669"/>
    <property type="project" value="TreeGrafter"/>
</dbReference>
<gene>
    <name evidence="2" type="ORF">FJM67_14320</name>
</gene>
<dbReference type="Proteomes" id="UP000315901">
    <property type="component" value="Unassembled WGS sequence"/>
</dbReference>
<dbReference type="SUPFAM" id="SSF55120">
    <property type="entry name" value="Pseudouridine synthase"/>
    <property type="match status" value="1"/>
</dbReference>
<evidence type="ECO:0000259" key="1">
    <source>
        <dbReference type="Pfam" id="PF00849"/>
    </source>
</evidence>
<name>A0A501WGV5_9GAMM</name>
<dbReference type="Pfam" id="PF00849">
    <property type="entry name" value="PseudoU_synth_2"/>
    <property type="match status" value="1"/>
</dbReference>
<dbReference type="AlphaFoldDB" id="A0A501WGV5"/>
<dbReference type="Gene3D" id="3.30.2350.10">
    <property type="entry name" value="Pseudouridine synthase"/>
    <property type="match status" value="1"/>
</dbReference>
<protein>
    <submittedName>
        <fullName evidence="2">RluA family pseudouridine synthase</fullName>
    </submittedName>
</protein>
<comment type="caution">
    <text evidence="2">The sequence shown here is derived from an EMBL/GenBank/DDBJ whole genome shotgun (WGS) entry which is preliminary data.</text>
</comment>
<accession>A0A501WGV5</accession>
<dbReference type="InterPro" id="IPR020103">
    <property type="entry name" value="PsdUridine_synth_cat_dom_sf"/>
</dbReference>
<sequence length="208" mass="23884">MAVSLDILYQDEWLAVLNKPANFLSVPGRGEDKLDSTLHRAALEFGEAHVVHRLDWATSGLILVAKTLECQRRMYALFRSRQVSKHYHALLQGHLLGQWGYVRKPLICDWPNRPRQKICRFHGKDALTKWQLMGYEGSYTRVALEPITGRSHQLRVHMQSLGHAIVGDEFYDPLTIEANPRLCLHAYSIEFHHPFTSALVKFVSPTPF</sequence>
<dbReference type="PANTHER" id="PTHR21600:SF89">
    <property type="entry name" value="RIBOSOMAL LARGE SUBUNIT PSEUDOURIDINE SYNTHASE A"/>
    <property type="match status" value="1"/>
</dbReference>